<dbReference type="InterPro" id="IPR006463">
    <property type="entry name" value="MiaB_methiolase"/>
</dbReference>
<dbReference type="Pfam" id="PF04055">
    <property type="entry name" value="Radical_SAM"/>
    <property type="match status" value="1"/>
</dbReference>
<dbReference type="Gene3D" id="3.80.30.20">
    <property type="entry name" value="tm_1862 like domain"/>
    <property type="match status" value="1"/>
</dbReference>
<dbReference type="InterPro" id="IPR058240">
    <property type="entry name" value="rSAM_sf"/>
</dbReference>
<name>A0A485M081_9ZZZZ</name>
<dbReference type="PROSITE" id="PS51918">
    <property type="entry name" value="RADICAL_SAM"/>
    <property type="match status" value="1"/>
</dbReference>
<dbReference type="InterPro" id="IPR038135">
    <property type="entry name" value="Methylthiotransferase_N_sf"/>
</dbReference>
<evidence type="ECO:0000259" key="9">
    <source>
        <dbReference type="PROSITE" id="PS51449"/>
    </source>
</evidence>
<keyword evidence="2" id="KW-0004">4Fe-4S</keyword>
<keyword evidence="5" id="KW-0408">Iron</keyword>
<dbReference type="EMBL" id="CAADRM010000090">
    <property type="protein sequence ID" value="VFU14370.1"/>
    <property type="molecule type" value="Genomic_DNA"/>
</dbReference>
<dbReference type="PROSITE" id="PS50926">
    <property type="entry name" value="TRAM"/>
    <property type="match status" value="1"/>
</dbReference>
<dbReference type="SFLD" id="SFLDS00029">
    <property type="entry name" value="Radical_SAM"/>
    <property type="match status" value="1"/>
</dbReference>
<dbReference type="InterPro" id="IPR006638">
    <property type="entry name" value="Elp3/MiaA/NifB-like_rSAM"/>
</dbReference>
<accession>A0A485M081</accession>
<reference evidence="11" key="1">
    <citation type="submission" date="2019-03" db="EMBL/GenBank/DDBJ databases">
        <authorList>
            <person name="Hao L."/>
        </authorList>
    </citation>
    <scope>NUCLEOTIDE SEQUENCE</scope>
</reference>
<dbReference type="CDD" id="cd01335">
    <property type="entry name" value="Radical_SAM"/>
    <property type="match status" value="1"/>
</dbReference>
<dbReference type="SFLD" id="SFLDG01061">
    <property type="entry name" value="methylthiotransferase"/>
    <property type="match status" value="1"/>
</dbReference>
<evidence type="ECO:0000256" key="3">
    <source>
        <dbReference type="ARBA" id="ARBA00022691"/>
    </source>
</evidence>
<dbReference type="SFLD" id="SFLDF00273">
    <property type="entry name" value="(dimethylallyl)adenosine_tRNA"/>
    <property type="match status" value="1"/>
</dbReference>
<dbReference type="Pfam" id="PF00919">
    <property type="entry name" value="UPF0004"/>
    <property type="match status" value="1"/>
</dbReference>
<dbReference type="GO" id="GO:0035597">
    <property type="term" value="F:tRNA-2-methylthio-N(6)-dimethylallyladenosine(37) synthase activity"/>
    <property type="evidence" value="ECO:0007669"/>
    <property type="project" value="UniProtKB-EC"/>
</dbReference>
<dbReference type="InterPro" id="IPR002792">
    <property type="entry name" value="TRAM_dom"/>
</dbReference>
<organism evidence="11">
    <name type="scientific">anaerobic digester metagenome</name>
    <dbReference type="NCBI Taxonomy" id="1263854"/>
    <lineage>
        <taxon>unclassified sequences</taxon>
        <taxon>metagenomes</taxon>
        <taxon>ecological metagenomes</taxon>
    </lineage>
</organism>
<protein>
    <submittedName>
        <fullName evidence="11">tRNA-2-methylthio-N(6)-dimethylallyladenosine synthase</fullName>
        <ecNumber evidence="11">2.8.4.3</ecNumber>
    </submittedName>
</protein>
<feature type="domain" description="MTTase N-terminal" evidence="9">
    <location>
        <begin position="3"/>
        <end position="119"/>
    </location>
</feature>
<evidence type="ECO:0000256" key="6">
    <source>
        <dbReference type="ARBA" id="ARBA00023014"/>
    </source>
</evidence>
<dbReference type="Pfam" id="PF01938">
    <property type="entry name" value="TRAM"/>
    <property type="match status" value="1"/>
</dbReference>
<evidence type="ECO:0000256" key="4">
    <source>
        <dbReference type="ARBA" id="ARBA00022723"/>
    </source>
</evidence>
<evidence type="ECO:0000259" key="10">
    <source>
        <dbReference type="PROSITE" id="PS51918"/>
    </source>
</evidence>
<dbReference type="PROSITE" id="PS51449">
    <property type="entry name" value="MTTASE_N"/>
    <property type="match status" value="1"/>
</dbReference>
<dbReference type="InterPro" id="IPR007197">
    <property type="entry name" value="rSAM"/>
</dbReference>
<feature type="domain" description="Radical SAM core" evidence="10">
    <location>
        <begin position="145"/>
        <end position="371"/>
    </location>
</feature>
<gene>
    <name evidence="11" type="primary">miaB</name>
    <name evidence="11" type="ORF">SCFA_280034</name>
</gene>
<dbReference type="InterPro" id="IPR005839">
    <property type="entry name" value="Methylthiotransferase"/>
</dbReference>
<dbReference type="InterPro" id="IPR023404">
    <property type="entry name" value="rSAM_horseshoe"/>
</dbReference>
<feature type="domain" description="TRAM" evidence="8">
    <location>
        <begin position="374"/>
        <end position="437"/>
    </location>
</feature>
<keyword evidence="11" id="KW-0808">Transferase</keyword>
<evidence type="ECO:0000256" key="2">
    <source>
        <dbReference type="ARBA" id="ARBA00022485"/>
    </source>
</evidence>
<proteinExistence type="inferred from homology"/>
<evidence type="ECO:0000256" key="5">
    <source>
        <dbReference type="ARBA" id="ARBA00023004"/>
    </source>
</evidence>
<dbReference type="PANTHER" id="PTHR43020">
    <property type="entry name" value="CDK5 REGULATORY SUBUNIT-ASSOCIATED PROTEIN 1"/>
    <property type="match status" value="1"/>
</dbReference>
<evidence type="ECO:0000256" key="1">
    <source>
        <dbReference type="ARBA" id="ARBA00001966"/>
    </source>
</evidence>
<dbReference type="FunFam" id="3.40.50.12160:FF:000003">
    <property type="entry name" value="CDK5 regulatory subunit-associated protein 1"/>
    <property type="match status" value="1"/>
</dbReference>
<dbReference type="PROSITE" id="PS01278">
    <property type="entry name" value="MTTASE_RADICAL"/>
    <property type="match status" value="1"/>
</dbReference>
<comment type="cofactor">
    <cofactor evidence="1">
        <name>[4Fe-4S] cluster</name>
        <dbReference type="ChEBI" id="CHEBI:49883"/>
    </cofactor>
</comment>
<keyword evidence="3" id="KW-0949">S-adenosyl-L-methionine</keyword>
<dbReference type="HAMAP" id="MF_01864">
    <property type="entry name" value="tRNA_metthiotr_MiaB"/>
    <property type="match status" value="1"/>
</dbReference>
<dbReference type="AlphaFoldDB" id="A0A485M081"/>
<dbReference type="FunFam" id="3.80.30.20:FF:000001">
    <property type="entry name" value="tRNA-2-methylthio-N(6)-dimethylallyladenosine synthase 2"/>
    <property type="match status" value="1"/>
</dbReference>
<dbReference type="SUPFAM" id="SSF102114">
    <property type="entry name" value="Radical SAM enzymes"/>
    <property type="match status" value="1"/>
</dbReference>
<dbReference type="EC" id="2.8.4.3" evidence="11"/>
<evidence type="ECO:0000259" key="8">
    <source>
        <dbReference type="PROSITE" id="PS50926"/>
    </source>
</evidence>
<dbReference type="NCBIfam" id="TIGR00089">
    <property type="entry name" value="MiaB/RimO family radical SAM methylthiotransferase"/>
    <property type="match status" value="1"/>
</dbReference>
<dbReference type="GO" id="GO:0051539">
    <property type="term" value="F:4 iron, 4 sulfur cluster binding"/>
    <property type="evidence" value="ECO:0007669"/>
    <property type="project" value="UniProtKB-KW"/>
</dbReference>
<keyword evidence="4" id="KW-0479">Metal-binding</keyword>
<dbReference type="PANTHER" id="PTHR43020:SF2">
    <property type="entry name" value="MITOCHONDRIAL TRNA METHYLTHIOTRANSFERASE CDK5RAP1"/>
    <property type="match status" value="1"/>
</dbReference>
<dbReference type="SMART" id="SM00729">
    <property type="entry name" value="Elp3"/>
    <property type="match status" value="1"/>
</dbReference>
<dbReference type="InterPro" id="IPR013848">
    <property type="entry name" value="Methylthiotransferase_N"/>
</dbReference>
<dbReference type="SFLD" id="SFLDG01082">
    <property type="entry name" value="B12-binding_domain_containing"/>
    <property type="match status" value="1"/>
</dbReference>
<keyword evidence="6" id="KW-0411">Iron-sulfur</keyword>
<dbReference type="GO" id="GO:0005829">
    <property type="term" value="C:cytosol"/>
    <property type="evidence" value="ECO:0007669"/>
    <property type="project" value="TreeGrafter"/>
</dbReference>
<dbReference type="Gene3D" id="3.40.50.12160">
    <property type="entry name" value="Methylthiotransferase, N-terminal domain"/>
    <property type="match status" value="1"/>
</dbReference>
<dbReference type="GO" id="GO:0046872">
    <property type="term" value="F:metal ion binding"/>
    <property type="evidence" value="ECO:0007669"/>
    <property type="project" value="UniProtKB-KW"/>
</dbReference>
<dbReference type="InterPro" id="IPR020612">
    <property type="entry name" value="Methylthiotransferase_CS"/>
</dbReference>
<sequence>MKGYVKIFTYGCQMNDLDSQKMYSMLARDGWEATESLKKADLIILNTCSVRQKAYEKALSNIGRLRPYKKRKPSLIIAITGCIAQQKGMDIISRMPHVDIVLGTHQLHRLCEAVEEKRGENRQVVDIRFSECIPSLDIVPEKAFIAPAHRAYINIMQGCNNYCSYCIVPYVRGREISRDHAGILEEVRGHAARGVKEIFLLGQNVNSYSGGIRFPELLRQIDRVDGIERIRFTTSHPKDMSDELITCFGELEKLCNHVHLPFQSGSDQVLALMNRQYTRKSYLELIEKLRKARPDMAFSADVIVGFPGETEDAYRQTLSLIQEVRFDTLYSFRYSVRPGTGAAAMEDDVPPEEKSRRLSELQSIQRAITLEINRSRVGTTPLVLVDGVSPRNPGQVYGRTTQNAIVNFAGPPSLISGMVRVRVTRANPNSLTGDMEAPAAGQEALSV</sequence>
<feature type="region of interest" description="Disordered" evidence="7">
    <location>
        <begin position="428"/>
        <end position="447"/>
    </location>
</feature>
<evidence type="ECO:0000313" key="11">
    <source>
        <dbReference type="EMBL" id="VFU14370.1"/>
    </source>
</evidence>
<evidence type="ECO:0000256" key="7">
    <source>
        <dbReference type="SAM" id="MobiDB-lite"/>
    </source>
</evidence>
<dbReference type="NCBIfam" id="TIGR01574">
    <property type="entry name" value="miaB-methiolase"/>
    <property type="match status" value="1"/>
</dbReference>